<dbReference type="PROSITE" id="PS51468">
    <property type="entry name" value="VIT"/>
    <property type="match status" value="1"/>
</dbReference>
<keyword evidence="1" id="KW-0472">Membrane</keyword>
<feature type="transmembrane region" description="Helical" evidence="1">
    <location>
        <begin position="142"/>
        <end position="163"/>
    </location>
</feature>
<keyword evidence="1" id="KW-1133">Transmembrane helix</keyword>
<feature type="transmembrane region" description="Helical" evidence="1">
    <location>
        <begin position="26"/>
        <end position="43"/>
    </location>
</feature>
<feature type="transmembrane region" description="Helical" evidence="1">
    <location>
        <begin position="169"/>
        <end position="196"/>
    </location>
</feature>
<dbReference type="EMBL" id="CP010777">
    <property type="protein sequence ID" value="AKQ45910.1"/>
    <property type="molecule type" value="Genomic_DNA"/>
</dbReference>
<dbReference type="InterPro" id="IPR031005">
    <property type="entry name" value="Sorted_by_XrtN"/>
</dbReference>
<name>A0A0H4VJB3_9BACT</name>
<dbReference type="KEGG" id="ruf:TH63_10060"/>
<dbReference type="Pfam" id="PF08487">
    <property type="entry name" value="VIT"/>
    <property type="match status" value="1"/>
</dbReference>
<keyword evidence="4" id="KW-1185">Reference proteome</keyword>
<gene>
    <name evidence="3" type="ORF">TH63_10060</name>
</gene>
<evidence type="ECO:0000256" key="1">
    <source>
        <dbReference type="SAM" id="Phobius"/>
    </source>
</evidence>
<dbReference type="NCBIfam" id="TIGR04477">
    <property type="entry name" value="sorted_by_XrtN"/>
    <property type="match status" value="1"/>
</dbReference>
<dbReference type="STRING" id="1379910.TH63_10060"/>
<dbReference type="Proteomes" id="UP000036458">
    <property type="component" value="Chromosome"/>
</dbReference>
<dbReference type="OrthoDB" id="1801976at2"/>
<feature type="transmembrane region" description="Helical" evidence="1">
    <location>
        <begin position="208"/>
        <end position="231"/>
    </location>
</feature>
<proteinExistence type="predicted"/>
<accession>A0A0H4VJB3</accession>
<sequence length="601" mass="67799">MNFEIQSTLQENKLEILPLRQSPKPLLVTGLVCIVVSFGIFLLQDLDMLSEVDNADGMFLFNYLIAAGYFLTILLRKRFSKNKPLPFLDHLMLFLVLGLISDFALNKSMSIFQPSVPWFSGWLVVVSCAMAAFPFRQFLPKGLQYVMVFLLGTGVVLFGYFALYLLPYYAIGAIGAIALGIGLHIFIPLAALLCLLGAARRLAKKDKAVNRVFAVGMLVPVLFSLVYLSVWQAGLEKINRLLSAYQVQDQQDLPRWVFLSQRVPATPIFERLVQTDLVYQSASTDGFDFFGLPNRTFAELQRHDPLVMLATRLFRKPELTTQERIKIMESRLQLRHQAQERLWSGTHLSTSNVITQAQIFPQHRLSYTEKILNVYNNRPGSWGQEEAIYTFHLPEGSVVTSLSLWINGQEEKGYLTTQSKAEKAYKTIVGVEARDPSVVHWQEGNTVSVRVFPCTPQESRQFKIGITSPLRLVNGQLLYQNIPFDGPSAINAPETAVIRVEDPAAKINVPQDFTLSGANRFERHASYDPNWSFKLPAPPLSTQGFSFAGHTYQMAPYTPTFAPFNPARIYLDLNQAWAEEEFNAVYQAAPKPKCSPLRARK</sequence>
<feature type="transmembrane region" description="Helical" evidence="1">
    <location>
        <begin position="87"/>
        <end position="105"/>
    </location>
</feature>
<protein>
    <recommendedName>
        <fullName evidence="2">VIT domain-containing protein</fullName>
    </recommendedName>
</protein>
<dbReference type="InterPro" id="IPR013694">
    <property type="entry name" value="VIT"/>
</dbReference>
<evidence type="ECO:0000313" key="4">
    <source>
        <dbReference type="Proteomes" id="UP000036458"/>
    </source>
</evidence>
<feature type="transmembrane region" description="Helical" evidence="1">
    <location>
        <begin position="117"/>
        <end position="135"/>
    </location>
</feature>
<feature type="transmembrane region" description="Helical" evidence="1">
    <location>
        <begin position="55"/>
        <end position="75"/>
    </location>
</feature>
<keyword evidence="1" id="KW-0812">Transmembrane</keyword>
<dbReference type="AlphaFoldDB" id="A0A0H4VJB3"/>
<reference evidence="3 4" key="1">
    <citation type="submission" date="2015-01" db="EMBL/GenBank/DDBJ databases">
        <title>Rufibacter sp./DG31D/ whole genome sequencing.</title>
        <authorList>
            <person name="Kim M.K."/>
            <person name="Srinivasan S."/>
            <person name="Lee J.-J."/>
        </authorList>
    </citation>
    <scope>NUCLEOTIDE SEQUENCE [LARGE SCALE GENOMIC DNA]</scope>
    <source>
        <strain evidence="3 4">DG31D</strain>
    </source>
</reference>
<evidence type="ECO:0000313" key="3">
    <source>
        <dbReference type="EMBL" id="AKQ45910.1"/>
    </source>
</evidence>
<evidence type="ECO:0000259" key="2">
    <source>
        <dbReference type="PROSITE" id="PS51468"/>
    </source>
</evidence>
<dbReference type="PATRIC" id="fig|1379910.4.peg.2183"/>
<feature type="domain" description="VIT" evidence="2">
    <location>
        <begin position="336"/>
        <end position="468"/>
    </location>
</feature>
<dbReference type="RefSeq" id="WP_048920837.1">
    <property type="nucleotide sequence ID" value="NZ_CP010777.1"/>
</dbReference>
<organism evidence="3 4">
    <name type="scientific">Rufibacter radiotolerans</name>
    <dbReference type="NCBI Taxonomy" id="1379910"/>
    <lineage>
        <taxon>Bacteria</taxon>
        <taxon>Pseudomonadati</taxon>
        <taxon>Bacteroidota</taxon>
        <taxon>Cytophagia</taxon>
        <taxon>Cytophagales</taxon>
        <taxon>Hymenobacteraceae</taxon>
        <taxon>Rufibacter</taxon>
    </lineage>
</organism>